<evidence type="ECO:0000313" key="4">
    <source>
        <dbReference type="EMBL" id="KRM53122.1"/>
    </source>
</evidence>
<dbReference type="PANTHER" id="PTHR38432:SF1">
    <property type="entry name" value="TELA-LIKE PROTEIN SAOUHSC_01408"/>
    <property type="match status" value="1"/>
</dbReference>
<name>A0A0R1ZG18_9LACO</name>
<dbReference type="EMBL" id="AYYZ01000008">
    <property type="protein sequence ID" value="KRM53122.1"/>
    <property type="molecule type" value="Genomic_DNA"/>
</dbReference>
<dbReference type="Proteomes" id="UP000051291">
    <property type="component" value="Unassembled WGS sequence"/>
</dbReference>
<comment type="caution">
    <text evidence="4">The sequence shown here is derived from an EMBL/GenBank/DDBJ whole genome shotgun (WGS) entry which is preliminary data.</text>
</comment>
<evidence type="ECO:0000256" key="3">
    <source>
        <dbReference type="SAM" id="Coils"/>
    </source>
</evidence>
<dbReference type="STRING" id="1423820.FC64_GL000043"/>
<comment type="similarity">
    <text evidence="1 2">Belongs to the TelA family.</text>
</comment>
<organism evidence="4 5">
    <name type="scientific">Ligilactobacillus araffinosus DSM 20653</name>
    <dbReference type="NCBI Taxonomy" id="1423820"/>
    <lineage>
        <taxon>Bacteria</taxon>
        <taxon>Bacillati</taxon>
        <taxon>Bacillota</taxon>
        <taxon>Bacilli</taxon>
        <taxon>Lactobacillales</taxon>
        <taxon>Lactobacillaceae</taxon>
        <taxon>Ligilactobacillus</taxon>
    </lineage>
</organism>
<dbReference type="PIRSF" id="PIRSF026508">
    <property type="entry name" value="TelA"/>
    <property type="match status" value="1"/>
</dbReference>
<gene>
    <name evidence="4" type="ORF">FC64_GL000043</name>
</gene>
<protein>
    <recommendedName>
        <fullName evidence="6">Tellurite resistance protein</fullName>
    </recommendedName>
</protein>
<dbReference type="RefSeq" id="WP_057906221.1">
    <property type="nucleotide sequence ID" value="NZ_AYYZ01000008.1"/>
</dbReference>
<evidence type="ECO:0000256" key="2">
    <source>
        <dbReference type="PIRNR" id="PIRNR026508"/>
    </source>
</evidence>
<evidence type="ECO:0008006" key="6">
    <source>
        <dbReference type="Google" id="ProtNLM"/>
    </source>
</evidence>
<reference evidence="4 5" key="1">
    <citation type="journal article" date="2015" name="Genome Announc.">
        <title>Expanding the biotechnology potential of lactobacilli through comparative genomics of 213 strains and associated genera.</title>
        <authorList>
            <person name="Sun Z."/>
            <person name="Harris H.M."/>
            <person name="McCann A."/>
            <person name="Guo C."/>
            <person name="Argimon S."/>
            <person name="Zhang W."/>
            <person name="Yang X."/>
            <person name="Jeffery I.B."/>
            <person name="Cooney J.C."/>
            <person name="Kagawa T.F."/>
            <person name="Liu W."/>
            <person name="Song Y."/>
            <person name="Salvetti E."/>
            <person name="Wrobel A."/>
            <person name="Rasinkangas P."/>
            <person name="Parkhill J."/>
            <person name="Rea M.C."/>
            <person name="O'Sullivan O."/>
            <person name="Ritari J."/>
            <person name="Douillard F.P."/>
            <person name="Paul Ross R."/>
            <person name="Yang R."/>
            <person name="Briner A.E."/>
            <person name="Felis G.E."/>
            <person name="de Vos W.M."/>
            <person name="Barrangou R."/>
            <person name="Klaenhammer T.R."/>
            <person name="Caufield P.W."/>
            <person name="Cui Y."/>
            <person name="Zhang H."/>
            <person name="O'Toole P.W."/>
        </authorList>
    </citation>
    <scope>NUCLEOTIDE SEQUENCE [LARGE SCALE GENOMIC DNA]</scope>
    <source>
        <strain evidence="4 5">DSM 20653</strain>
    </source>
</reference>
<dbReference type="AlphaFoldDB" id="A0A0R1ZG18"/>
<dbReference type="PANTHER" id="PTHR38432">
    <property type="entry name" value="TELA-LIKE PROTEIN SAOUHSC_01408"/>
    <property type="match status" value="1"/>
</dbReference>
<feature type="coiled-coil region" evidence="3">
    <location>
        <begin position="132"/>
        <end position="232"/>
    </location>
</feature>
<sequence>MDNEGKSLTVTQGQSLPTATTVKDEDLLKIKSKLTPEQLVQAQNYAVALKDSRQNAITDYGKEVQDKMSQFTDEVIGNVKSKEVGEIGDTLQSLVTSLNSADPEKLSGDKKPKIFRLFKKIKDSVFEMTAKYQEVSAQIGKIATKLENQENDLLKNNDMLDEMYTANQKYFQQLNTLIVGGQIRRDELNKEMAALQANVDAGNADQMDVQNLQDMKAQADRLDHRLSDLMLTREITIQQAPQIRLIQNNNSVLSEKIHSSITTAIPLWKNQVAIALSLLSQKDAVKAQDAVANTTNELLKKNSEMLHESTVDVAKASQRGLVDVDTLKETQENLISTIQEVMQIQSEGTQKRQAIEGELAQMEDHLKTALIPSDSKTEQ</sequence>
<evidence type="ECO:0000256" key="1">
    <source>
        <dbReference type="ARBA" id="ARBA00005541"/>
    </source>
</evidence>
<dbReference type="PATRIC" id="fig|1423820.4.peg.44"/>
<keyword evidence="3" id="KW-0175">Coiled coil</keyword>
<evidence type="ECO:0000313" key="5">
    <source>
        <dbReference type="Proteomes" id="UP000051291"/>
    </source>
</evidence>
<proteinExistence type="inferred from homology"/>
<dbReference type="InterPro" id="IPR008863">
    <property type="entry name" value="Toxic_anion-R_TelA"/>
</dbReference>
<accession>A0A0R1ZG18</accession>
<dbReference type="Pfam" id="PF05816">
    <property type="entry name" value="TelA"/>
    <property type="match status" value="1"/>
</dbReference>
<keyword evidence="5" id="KW-1185">Reference proteome</keyword>